<reference evidence="1 2" key="1">
    <citation type="journal article" date="2012" name="Genome Biol.">
        <title>Genome and low-iron response of an oceanic diatom adapted to chronic iron limitation.</title>
        <authorList>
            <person name="Lommer M."/>
            <person name="Specht M."/>
            <person name="Roy A.S."/>
            <person name="Kraemer L."/>
            <person name="Andreson R."/>
            <person name="Gutowska M.A."/>
            <person name="Wolf J."/>
            <person name="Bergner S.V."/>
            <person name="Schilhabel M.B."/>
            <person name="Klostermeier U.C."/>
            <person name="Beiko R.G."/>
            <person name="Rosenstiel P."/>
            <person name="Hippler M."/>
            <person name="Laroche J."/>
        </authorList>
    </citation>
    <scope>NUCLEOTIDE SEQUENCE [LARGE SCALE GENOMIC DNA]</scope>
    <source>
        <strain evidence="1 2">CCMP1005</strain>
    </source>
</reference>
<dbReference type="Proteomes" id="UP000266841">
    <property type="component" value="Unassembled WGS sequence"/>
</dbReference>
<comment type="caution">
    <text evidence="1">The sequence shown here is derived from an EMBL/GenBank/DDBJ whole genome shotgun (WGS) entry which is preliminary data.</text>
</comment>
<name>K0SF05_THAOC</name>
<protein>
    <recommendedName>
        <fullName evidence="3">Leucine-rich repeat domain-containing protein</fullName>
    </recommendedName>
</protein>
<evidence type="ECO:0008006" key="3">
    <source>
        <dbReference type="Google" id="ProtNLM"/>
    </source>
</evidence>
<organism evidence="1 2">
    <name type="scientific">Thalassiosira oceanica</name>
    <name type="common">Marine diatom</name>
    <dbReference type="NCBI Taxonomy" id="159749"/>
    <lineage>
        <taxon>Eukaryota</taxon>
        <taxon>Sar</taxon>
        <taxon>Stramenopiles</taxon>
        <taxon>Ochrophyta</taxon>
        <taxon>Bacillariophyta</taxon>
        <taxon>Coscinodiscophyceae</taxon>
        <taxon>Thalassiosirophycidae</taxon>
        <taxon>Thalassiosirales</taxon>
        <taxon>Thalassiosiraceae</taxon>
        <taxon>Thalassiosira</taxon>
    </lineage>
</organism>
<gene>
    <name evidence="1" type="ORF">THAOC_15364</name>
</gene>
<dbReference type="Gene3D" id="3.80.10.10">
    <property type="entry name" value="Ribonuclease Inhibitor"/>
    <property type="match status" value="2"/>
</dbReference>
<keyword evidence="2" id="KW-1185">Reference proteome</keyword>
<dbReference type="Pfam" id="PF13306">
    <property type="entry name" value="LRR_5"/>
    <property type="match status" value="2"/>
</dbReference>
<dbReference type="AlphaFoldDB" id="K0SF05"/>
<dbReference type="SUPFAM" id="SSF52058">
    <property type="entry name" value="L domain-like"/>
    <property type="match status" value="1"/>
</dbReference>
<proteinExistence type="predicted"/>
<sequence length="370" mass="40083">MDNVGKVVYYSGGEIPDELRSRITSIHIGPQVEDIPKETFEGCSNLTDVQFAREGALKVIGACAFEGCTALQQVSIPPSVTELGDGAFSGCSNLTDVQFAHDGVLQVIGNYAFCDCTALQQVSIPPSVTELGDGAFSGCSNLTDVQFAHDGALQVIGIYAFSFCTALQRVSIPPSVTELSWAFSGCSNLIEVILLGEGFLDLDHLGEAALNKTKINKMFGPGLRAFRDCGLTTIKMELSQCMARLPEECRRSVEGEIPDMHSLELSQDGSIFARFPVIRSSLGGMVVQDKNNQTAASLHRLLRLISFHELKESSILTELAVWKSRIDQAATPVPPEERSEYRVSIPDPAKCLIMEYCGFTGFLEPAIEGD</sequence>
<dbReference type="InterPro" id="IPR053139">
    <property type="entry name" value="Surface_bspA-like"/>
</dbReference>
<evidence type="ECO:0000313" key="1">
    <source>
        <dbReference type="EMBL" id="EJK63950.1"/>
    </source>
</evidence>
<dbReference type="EMBL" id="AGNL01017836">
    <property type="protein sequence ID" value="EJK63950.1"/>
    <property type="molecule type" value="Genomic_DNA"/>
</dbReference>
<accession>K0SF05</accession>
<evidence type="ECO:0000313" key="2">
    <source>
        <dbReference type="Proteomes" id="UP000266841"/>
    </source>
</evidence>
<dbReference type="OrthoDB" id="10264456at2759"/>
<dbReference type="InterPro" id="IPR026906">
    <property type="entry name" value="LRR_5"/>
</dbReference>
<dbReference type="InterPro" id="IPR032675">
    <property type="entry name" value="LRR_dom_sf"/>
</dbReference>
<dbReference type="PANTHER" id="PTHR45661">
    <property type="entry name" value="SURFACE ANTIGEN"/>
    <property type="match status" value="1"/>
</dbReference>
<dbReference type="PANTHER" id="PTHR45661:SF3">
    <property type="entry name" value="IG-LIKE DOMAIN-CONTAINING PROTEIN"/>
    <property type="match status" value="1"/>
</dbReference>